<dbReference type="AlphaFoldDB" id="I3SXW4"/>
<dbReference type="PROSITE" id="PS51195">
    <property type="entry name" value="Q_MOTIF"/>
    <property type="match status" value="1"/>
</dbReference>
<evidence type="ECO:0008006" key="10">
    <source>
        <dbReference type="Google" id="ProtNLM"/>
    </source>
</evidence>
<dbReference type="SMART" id="SM00490">
    <property type="entry name" value="HELICc"/>
    <property type="match status" value="1"/>
</dbReference>
<dbReference type="InterPro" id="IPR001650">
    <property type="entry name" value="Helicase_C-like"/>
</dbReference>
<dbReference type="CDD" id="cd18787">
    <property type="entry name" value="SF2_C_DEAD"/>
    <property type="match status" value="1"/>
</dbReference>
<dbReference type="Pfam" id="PF00270">
    <property type="entry name" value="DEAD"/>
    <property type="match status" value="1"/>
</dbReference>
<feature type="short sequence motif" description="Q motif" evidence="5">
    <location>
        <begin position="6"/>
        <end position="34"/>
    </location>
</feature>
<keyword evidence="2" id="KW-0378">Hydrolase</keyword>
<name>I3SXW4_MEDTR</name>
<dbReference type="InterPro" id="IPR050079">
    <property type="entry name" value="DEAD_box_RNA_helicase"/>
</dbReference>
<evidence type="ECO:0000256" key="3">
    <source>
        <dbReference type="ARBA" id="ARBA00022806"/>
    </source>
</evidence>
<evidence type="ECO:0000259" key="8">
    <source>
        <dbReference type="PROSITE" id="PS51195"/>
    </source>
</evidence>
<dbReference type="SMART" id="SM00487">
    <property type="entry name" value="DEXDc"/>
    <property type="match status" value="1"/>
</dbReference>
<dbReference type="PANTHER" id="PTHR47959">
    <property type="entry name" value="ATP-DEPENDENT RNA HELICASE RHLE-RELATED"/>
    <property type="match status" value="1"/>
</dbReference>
<sequence>MSEEMKSFTDLGLSVQLVEACEKMRWYSPLKIQTEVIPLALQGKDDVIGISPPRSGKAGAFVLPILQALLEAGPNLNTSFACVLSPSRDLVFRIAEYFQVLGSQFGVKCATLVEANDIIDQTNQILQQPHLIVGTLRQVFYHLRLTQGFSLARLKYLVIHEADLLLNDQFEEQQLNDILSIIPSERRTFLFSSTMTEKVHMIQRLSLRNPLKIDVSSKYSTVVTQLQQSCFMPAMLKDCYLVYILTEMTGRKSTVFTQTCGSAFLLALILKNLDFRAIPIISYMSQAKKLGALNAFKSGKFNILLCSEAARRGLDIPAVDMVINYNIPRDPNDYMHRVGWTGHVNAAISFVNPYEAGQLEMIERHTVQVFYFSGKKLPVYPAPCENVLLWRGTVREAERLARKEIKESGWKSGGYLGDEEVKKISSLR</sequence>
<dbReference type="ExpressionAtlas" id="I3SXW4">
    <property type="expression patterns" value="differential"/>
</dbReference>
<dbReference type="InterPro" id="IPR014001">
    <property type="entry name" value="Helicase_ATP-bd"/>
</dbReference>
<dbReference type="Gene3D" id="3.40.50.300">
    <property type="entry name" value="P-loop containing nucleotide triphosphate hydrolases"/>
    <property type="match status" value="2"/>
</dbReference>
<evidence type="ECO:0000259" key="7">
    <source>
        <dbReference type="PROSITE" id="PS51194"/>
    </source>
</evidence>
<keyword evidence="4" id="KW-0067">ATP-binding</keyword>
<dbReference type="InterPro" id="IPR011545">
    <property type="entry name" value="DEAD/DEAH_box_helicase_dom"/>
</dbReference>
<evidence type="ECO:0000256" key="4">
    <source>
        <dbReference type="ARBA" id="ARBA00022840"/>
    </source>
</evidence>
<keyword evidence="1" id="KW-0547">Nucleotide-binding</keyword>
<proteinExistence type="evidence at transcript level"/>
<feature type="domain" description="Helicase ATP-binding" evidence="6">
    <location>
        <begin position="38"/>
        <end position="213"/>
    </location>
</feature>
<accession>I3SXW4</accession>
<reference evidence="9" key="1">
    <citation type="submission" date="2012-05" db="EMBL/GenBank/DDBJ databases">
        <authorList>
            <person name="Krishnakumar V."/>
            <person name="Cheung F."/>
            <person name="Xiao Y."/>
            <person name="Chan A."/>
            <person name="Moskal W.A."/>
            <person name="Town C.D."/>
        </authorList>
    </citation>
    <scope>NUCLEOTIDE SEQUENCE</scope>
</reference>
<dbReference type="PANTHER" id="PTHR47959:SF24">
    <property type="entry name" value="ATP-DEPENDENT RNA HELICASE"/>
    <property type="match status" value="1"/>
</dbReference>
<protein>
    <recommendedName>
        <fullName evidence="10">RNA helicase</fullName>
    </recommendedName>
</protein>
<evidence type="ECO:0000256" key="2">
    <source>
        <dbReference type="ARBA" id="ARBA00022801"/>
    </source>
</evidence>
<dbReference type="Pfam" id="PF00271">
    <property type="entry name" value="Helicase_C"/>
    <property type="match status" value="1"/>
</dbReference>
<dbReference type="InterPro" id="IPR027417">
    <property type="entry name" value="P-loop_NTPase"/>
</dbReference>
<keyword evidence="3" id="KW-0347">Helicase</keyword>
<dbReference type="GO" id="GO:0003676">
    <property type="term" value="F:nucleic acid binding"/>
    <property type="evidence" value="ECO:0007669"/>
    <property type="project" value="InterPro"/>
</dbReference>
<dbReference type="GO" id="GO:0003724">
    <property type="term" value="F:RNA helicase activity"/>
    <property type="evidence" value="ECO:0007669"/>
    <property type="project" value="InterPro"/>
</dbReference>
<dbReference type="SUPFAM" id="SSF52540">
    <property type="entry name" value="P-loop containing nucleoside triphosphate hydrolases"/>
    <property type="match status" value="1"/>
</dbReference>
<evidence type="ECO:0000313" key="9">
    <source>
        <dbReference type="EMBL" id="AFK45106.1"/>
    </source>
</evidence>
<dbReference type="GO" id="GO:0016787">
    <property type="term" value="F:hydrolase activity"/>
    <property type="evidence" value="ECO:0007669"/>
    <property type="project" value="UniProtKB-KW"/>
</dbReference>
<dbReference type="GO" id="GO:0005524">
    <property type="term" value="F:ATP binding"/>
    <property type="evidence" value="ECO:0007669"/>
    <property type="project" value="UniProtKB-KW"/>
</dbReference>
<dbReference type="EMBL" id="BT145312">
    <property type="protein sequence ID" value="AFK45106.1"/>
    <property type="molecule type" value="mRNA"/>
</dbReference>
<feature type="domain" description="DEAD-box RNA helicase Q" evidence="8">
    <location>
        <begin position="6"/>
        <end position="34"/>
    </location>
</feature>
<dbReference type="PROSITE" id="PS51192">
    <property type="entry name" value="HELICASE_ATP_BIND_1"/>
    <property type="match status" value="1"/>
</dbReference>
<dbReference type="PROSITE" id="PS51194">
    <property type="entry name" value="HELICASE_CTER"/>
    <property type="match status" value="1"/>
</dbReference>
<evidence type="ECO:0000259" key="6">
    <source>
        <dbReference type="PROSITE" id="PS51192"/>
    </source>
</evidence>
<evidence type="ECO:0000256" key="1">
    <source>
        <dbReference type="ARBA" id="ARBA00022741"/>
    </source>
</evidence>
<feature type="domain" description="Helicase C-terminal" evidence="7">
    <location>
        <begin position="240"/>
        <end position="388"/>
    </location>
</feature>
<evidence type="ECO:0000256" key="5">
    <source>
        <dbReference type="PROSITE-ProRule" id="PRU00552"/>
    </source>
</evidence>
<organism evidence="9">
    <name type="scientific">Medicago truncatula</name>
    <name type="common">Barrel medic</name>
    <name type="synonym">Medicago tribuloides</name>
    <dbReference type="NCBI Taxonomy" id="3880"/>
    <lineage>
        <taxon>Eukaryota</taxon>
        <taxon>Viridiplantae</taxon>
        <taxon>Streptophyta</taxon>
        <taxon>Embryophyta</taxon>
        <taxon>Tracheophyta</taxon>
        <taxon>Spermatophyta</taxon>
        <taxon>Magnoliopsida</taxon>
        <taxon>eudicotyledons</taxon>
        <taxon>Gunneridae</taxon>
        <taxon>Pentapetalae</taxon>
        <taxon>rosids</taxon>
        <taxon>fabids</taxon>
        <taxon>Fabales</taxon>
        <taxon>Fabaceae</taxon>
        <taxon>Papilionoideae</taxon>
        <taxon>50 kb inversion clade</taxon>
        <taxon>NPAAA clade</taxon>
        <taxon>Hologalegina</taxon>
        <taxon>IRL clade</taxon>
        <taxon>Trifolieae</taxon>
        <taxon>Medicago</taxon>
    </lineage>
</organism>
<dbReference type="InterPro" id="IPR014014">
    <property type="entry name" value="RNA_helicase_DEAD_Q_motif"/>
</dbReference>